<dbReference type="PANTHER" id="PTHR21456:SF1">
    <property type="entry name" value="C2 NT-TYPE DOMAIN-CONTAINING PROTEIN"/>
    <property type="match status" value="1"/>
</dbReference>
<dbReference type="PANTHER" id="PTHR21456">
    <property type="entry name" value="FAMILY WITH SEQUENCE SIMILARITY 102"/>
    <property type="match status" value="1"/>
</dbReference>
<accession>A0A1L0AWK4</accession>
<sequence>MHIPDALHLEGLTLKKEKSAEIISYSHNHNDTVDNAANFTKLNSTLYMEPLRGKQKRPKFLLDFKIHGLSNIPLFDEKSLEDAGRKGVCYLKWQITSKKPDDNGTVHNHNIFNKGKTSKNNIIYMRDYEALKFFTDLTSNNGHKNINLENMSREELEKYANSFLPKNDHMHPSGTNPGMYKIVAENEYKGSTKRKAISNNNCQFDYQPSAPTILKFNIDETIINNSSKRERSKITRNLNPEYLIIECFSEILEHKDKSSLNKAQYRKTALGMANDDRFSMKNSPTQISTSDTISVTSLNNSLVSSDVLDNGNHQISDQCNKFKVVSRQKLGSVNINLKDYISEEESWQTHNFLLKESKINSVLKFSCHLKLIRGTYNDFDLSDGMSSNQMPATLPKLYENKTHISEKFKEKQHLDRYRRDSTVSTEDSSSSTSYNGLQRFKTNEYNDKKNIYDIPMRNKRENQNNLQATAFLNSPLLNTMKYKNYETNYLRNPYEFINPKDCIKDILDGKSGWNIDAIFTQPLEQTVNNKENKQKSNYDFLELEKMLNKYGSTKSADSTLKEKRNKSFGSTPNTKYKTTGGWLFNSVVQKKNVNNEVNEYPVNEIWDDYDDKLV</sequence>
<dbReference type="AlphaFoldDB" id="A0A1L0AWK4"/>
<gene>
    <name evidence="3" type="ORF">HGUI_00204</name>
</gene>
<evidence type="ECO:0000313" key="4">
    <source>
        <dbReference type="Proteomes" id="UP000183365"/>
    </source>
</evidence>
<feature type="region of interest" description="Disordered" evidence="1">
    <location>
        <begin position="410"/>
        <end position="435"/>
    </location>
</feature>
<evidence type="ECO:0000256" key="1">
    <source>
        <dbReference type="SAM" id="MobiDB-lite"/>
    </source>
</evidence>
<reference evidence="4" key="1">
    <citation type="submission" date="2016-11" db="EMBL/GenBank/DDBJ databases">
        <authorList>
            <person name="Guldener U."/>
        </authorList>
    </citation>
    <scope>NUCLEOTIDE SEQUENCE [LARGE SCALE GENOMIC DNA]</scope>
</reference>
<protein>
    <recommendedName>
        <fullName evidence="2">C2 NT-type domain-containing protein</fullName>
    </recommendedName>
</protein>
<dbReference type="InterPro" id="IPR039931">
    <property type="entry name" value="EEIG1/2-like"/>
</dbReference>
<dbReference type="VEuPathDB" id="FungiDB:HGUI_00204"/>
<name>A0A1L0AWK4_9ASCO</name>
<organism evidence="3 4">
    <name type="scientific">Hanseniaspora guilliermondii</name>
    <dbReference type="NCBI Taxonomy" id="56406"/>
    <lineage>
        <taxon>Eukaryota</taxon>
        <taxon>Fungi</taxon>
        <taxon>Dikarya</taxon>
        <taxon>Ascomycota</taxon>
        <taxon>Saccharomycotina</taxon>
        <taxon>Saccharomycetes</taxon>
        <taxon>Saccharomycodales</taxon>
        <taxon>Saccharomycodaceae</taxon>
        <taxon>Hanseniaspora</taxon>
    </lineage>
</organism>
<dbReference type="PROSITE" id="PS51840">
    <property type="entry name" value="C2_NT"/>
    <property type="match status" value="1"/>
</dbReference>
<proteinExistence type="predicted"/>
<evidence type="ECO:0000259" key="2">
    <source>
        <dbReference type="PROSITE" id="PS51840"/>
    </source>
</evidence>
<feature type="compositionally biased region" description="Low complexity" evidence="1">
    <location>
        <begin position="422"/>
        <end position="433"/>
    </location>
</feature>
<keyword evidence="4" id="KW-1185">Reference proteome</keyword>
<dbReference type="OrthoDB" id="3972398at2759"/>
<dbReference type="Pfam" id="PF10358">
    <property type="entry name" value="NT-C2"/>
    <property type="match status" value="1"/>
</dbReference>
<feature type="domain" description="C2 NT-type" evidence="2">
    <location>
        <begin position="50"/>
        <end position="371"/>
    </location>
</feature>
<dbReference type="EMBL" id="FQNF01000003">
    <property type="protein sequence ID" value="SGZ38004.1"/>
    <property type="molecule type" value="Genomic_DNA"/>
</dbReference>
<feature type="compositionally biased region" description="Basic and acidic residues" evidence="1">
    <location>
        <begin position="410"/>
        <end position="421"/>
    </location>
</feature>
<evidence type="ECO:0000313" key="3">
    <source>
        <dbReference type="EMBL" id="SGZ38004.1"/>
    </source>
</evidence>
<dbReference type="Proteomes" id="UP000183365">
    <property type="component" value="Unassembled WGS sequence"/>
</dbReference>
<dbReference type="InterPro" id="IPR019448">
    <property type="entry name" value="NT-C2"/>
</dbReference>